<evidence type="ECO:0000256" key="3">
    <source>
        <dbReference type="ARBA" id="ARBA00022478"/>
    </source>
</evidence>
<dbReference type="Gene3D" id="6.10.250.2940">
    <property type="match status" value="1"/>
</dbReference>
<keyword evidence="5 11" id="KW-0548">Nucleotidyltransferase</keyword>
<dbReference type="Gene3D" id="3.30.70.2850">
    <property type="match status" value="1"/>
</dbReference>
<keyword evidence="15" id="KW-1185">Reference proteome</keyword>
<comment type="subcellular location">
    <subcellularLocation>
        <location evidence="1">Nucleus</location>
    </subcellularLocation>
</comment>
<dbReference type="Proteomes" id="UP001515480">
    <property type="component" value="Unassembled WGS sequence"/>
</dbReference>
<evidence type="ECO:0000256" key="12">
    <source>
        <dbReference type="SAM" id="MobiDB-lite"/>
    </source>
</evidence>
<dbReference type="InterPro" id="IPR006592">
    <property type="entry name" value="RNA_pol_N"/>
</dbReference>
<keyword evidence="10" id="KW-0539">Nucleus</keyword>
<keyword evidence="7" id="KW-0862">Zinc</keyword>
<keyword evidence="8" id="KW-0460">Magnesium</keyword>
<dbReference type="CDD" id="cd02735">
    <property type="entry name" value="RNAP_I_Rpa1_C"/>
    <property type="match status" value="1"/>
</dbReference>
<evidence type="ECO:0000256" key="1">
    <source>
        <dbReference type="ARBA" id="ARBA00004123"/>
    </source>
</evidence>
<dbReference type="InterPro" id="IPR015699">
    <property type="entry name" value="DNA-dir_RNA_pol1_lsu_N"/>
</dbReference>
<evidence type="ECO:0000256" key="4">
    <source>
        <dbReference type="ARBA" id="ARBA00022679"/>
    </source>
</evidence>
<keyword evidence="4 11" id="KW-0808">Transferase</keyword>
<proteinExistence type="inferred from homology"/>
<keyword evidence="3 11" id="KW-0240">DNA-directed RNA polymerase</keyword>
<dbReference type="Gene3D" id="3.30.1490.180">
    <property type="entry name" value="RNA polymerase ii"/>
    <property type="match status" value="1"/>
</dbReference>
<evidence type="ECO:0000256" key="6">
    <source>
        <dbReference type="ARBA" id="ARBA00022723"/>
    </source>
</evidence>
<dbReference type="InterPro" id="IPR038120">
    <property type="entry name" value="Rpb1_funnel_sf"/>
</dbReference>
<dbReference type="GO" id="GO:0003899">
    <property type="term" value="F:DNA-directed RNA polymerase activity"/>
    <property type="evidence" value="ECO:0007669"/>
    <property type="project" value="UniProtKB-EC"/>
</dbReference>
<dbReference type="SUPFAM" id="SSF64484">
    <property type="entry name" value="beta and beta-prime subunits of DNA dependent RNA-polymerase"/>
    <property type="match status" value="1"/>
</dbReference>
<dbReference type="GO" id="GO:0005736">
    <property type="term" value="C:RNA polymerase I complex"/>
    <property type="evidence" value="ECO:0007669"/>
    <property type="project" value="TreeGrafter"/>
</dbReference>
<evidence type="ECO:0000256" key="7">
    <source>
        <dbReference type="ARBA" id="ARBA00022833"/>
    </source>
</evidence>
<dbReference type="InterPro" id="IPR007083">
    <property type="entry name" value="RNA_pol_Rpb1_4"/>
</dbReference>
<dbReference type="Gene3D" id="1.10.132.30">
    <property type="match status" value="1"/>
</dbReference>
<feature type="compositionally biased region" description="Basic and acidic residues" evidence="12">
    <location>
        <begin position="1280"/>
        <end position="1289"/>
    </location>
</feature>
<evidence type="ECO:0000313" key="15">
    <source>
        <dbReference type="Proteomes" id="UP001515480"/>
    </source>
</evidence>
<accession>A0AB34IDN1</accession>
<dbReference type="SMART" id="SM00663">
    <property type="entry name" value="RPOLA_N"/>
    <property type="match status" value="1"/>
</dbReference>
<protein>
    <recommendedName>
        <fullName evidence="11">DNA-directed RNA polymerase subunit</fullName>
        <ecNumber evidence="11">2.7.7.6</ecNumber>
    </recommendedName>
</protein>
<feature type="region of interest" description="Disordered" evidence="12">
    <location>
        <begin position="1254"/>
        <end position="1358"/>
    </location>
</feature>
<dbReference type="CDD" id="cd01435">
    <property type="entry name" value="RNAP_I_RPA1_N"/>
    <property type="match status" value="1"/>
</dbReference>
<evidence type="ECO:0000259" key="13">
    <source>
        <dbReference type="SMART" id="SM00663"/>
    </source>
</evidence>
<dbReference type="Pfam" id="PF04983">
    <property type="entry name" value="RNA_pol_Rpb1_3"/>
    <property type="match status" value="1"/>
</dbReference>
<dbReference type="InterPro" id="IPR042102">
    <property type="entry name" value="RNA_pol_Rpb1_3_sf"/>
</dbReference>
<organism evidence="14 15">
    <name type="scientific">Prymnesium parvum</name>
    <name type="common">Toxic golden alga</name>
    <dbReference type="NCBI Taxonomy" id="97485"/>
    <lineage>
        <taxon>Eukaryota</taxon>
        <taxon>Haptista</taxon>
        <taxon>Haptophyta</taxon>
        <taxon>Prymnesiophyceae</taxon>
        <taxon>Prymnesiales</taxon>
        <taxon>Prymnesiaceae</taxon>
        <taxon>Prymnesium</taxon>
    </lineage>
</organism>
<keyword evidence="9 11" id="KW-0804">Transcription</keyword>
<comment type="caution">
    <text evidence="14">The sequence shown here is derived from an EMBL/GenBank/DDBJ whole genome shotgun (WGS) entry which is preliminary data.</text>
</comment>
<dbReference type="GO" id="GO:0046872">
    <property type="term" value="F:metal ion binding"/>
    <property type="evidence" value="ECO:0007669"/>
    <property type="project" value="UniProtKB-KW"/>
</dbReference>
<dbReference type="InterPro" id="IPR007081">
    <property type="entry name" value="RNA_pol_Rpb1_5"/>
</dbReference>
<dbReference type="InterPro" id="IPR007080">
    <property type="entry name" value="RNA_pol_Rpb1_1"/>
</dbReference>
<dbReference type="InterPro" id="IPR044893">
    <property type="entry name" value="RNA_pol_Rpb1_clamp_domain"/>
</dbReference>
<dbReference type="InterPro" id="IPR045867">
    <property type="entry name" value="DNA-dir_RpoC_beta_prime"/>
</dbReference>
<evidence type="ECO:0000256" key="11">
    <source>
        <dbReference type="RuleBase" id="RU004279"/>
    </source>
</evidence>
<comment type="function">
    <text evidence="11">DNA-dependent RNA polymerase catalyzes the transcription of DNA into RNA using the four ribonucleoside triphosphates as substrates.</text>
</comment>
<reference evidence="14 15" key="1">
    <citation type="journal article" date="2024" name="Science">
        <title>Giant polyketide synthase enzymes in the biosynthesis of giant marine polyether toxins.</title>
        <authorList>
            <person name="Fallon T.R."/>
            <person name="Shende V.V."/>
            <person name="Wierzbicki I.H."/>
            <person name="Pendleton A.L."/>
            <person name="Watervoot N.F."/>
            <person name="Auber R.P."/>
            <person name="Gonzalez D.J."/>
            <person name="Wisecaver J.H."/>
            <person name="Moore B.S."/>
        </authorList>
    </citation>
    <scope>NUCLEOTIDE SEQUENCE [LARGE SCALE GENOMIC DNA]</scope>
    <source>
        <strain evidence="14 15">12B1</strain>
    </source>
</reference>
<dbReference type="Gene3D" id="1.10.274.100">
    <property type="entry name" value="RNA polymerase Rpb1, domain 3"/>
    <property type="match status" value="1"/>
</dbReference>
<name>A0AB34IDN1_PRYPA</name>
<dbReference type="InterPro" id="IPR007066">
    <property type="entry name" value="RNA_pol_Rpb1_3"/>
</dbReference>
<dbReference type="Pfam" id="PF00623">
    <property type="entry name" value="RNA_pol_Rpb1_2"/>
    <property type="match status" value="1"/>
</dbReference>
<evidence type="ECO:0000256" key="9">
    <source>
        <dbReference type="ARBA" id="ARBA00023163"/>
    </source>
</evidence>
<dbReference type="Pfam" id="PF04998">
    <property type="entry name" value="RNA_pol_Rpb1_5"/>
    <property type="match status" value="1"/>
</dbReference>
<evidence type="ECO:0000256" key="8">
    <source>
        <dbReference type="ARBA" id="ARBA00022842"/>
    </source>
</evidence>
<keyword evidence="6" id="KW-0479">Metal-binding</keyword>
<dbReference type="InterPro" id="IPR000722">
    <property type="entry name" value="RNA_pol_asu"/>
</dbReference>
<dbReference type="InterPro" id="IPR047107">
    <property type="entry name" value="DNA-dir_RNA_pol1_lsu_C"/>
</dbReference>
<dbReference type="PANTHER" id="PTHR19376">
    <property type="entry name" value="DNA-DIRECTED RNA POLYMERASE"/>
    <property type="match status" value="1"/>
</dbReference>
<dbReference type="PANTHER" id="PTHR19376:SF11">
    <property type="entry name" value="DNA-DIRECTED RNA POLYMERASE I SUBUNIT RPA1"/>
    <property type="match status" value="1"/>
</dbReference>
<dbReference type="Pfam" id="PF04997">
    <property type="entry name" value="RNA_pol_Rpb1_1"/>
    <property type="match status" value="1"/>
</dbReference>
<dbReference type="Gene3D" id="1.10.150.390">
    <property type="match status" value="1"/>
</dbReference>
<evidence type="ECO:0000256" key="10">
    <source>
        <dbReference type="ARBA" id="ARBA00023242"/>
    </source>
</evidence>
<sequence length="1592" mass="173171">MDLRRGKPVDPHATVVRDVRSLRYSFYSDDELRRLSVAQIHSSEQRDALHRPLLGGLYDPSLGPTDHYESCVSCGLDYSACPGHFGRIELALPVYTPALFPTLVQLLRGTCFVCCRFRAARGKLKPYAQTLRLVDAGLLVDAAKWLEAGTHPPPGGLHEWMETNLSAEARQVLRRSSSRRRLGRGCCSPHLISVRKQVFAGFFKTLISARKCSACTADASAAGSKASAATAAEAEAEAEEGAGGVAPRAGQSVLTAGEAARVVRQLWEAEGELLRQLLPELRHDSFFQSVVPVPPNRFRPPARVGDQVFEHAQNVYLGQVLALNEELRKLVDAAAGRVTHQDRVLRLWDDMCRAVACISDSTKGGSNPAMAPDGVKQLLEKKEGLFRMNMMGKRVNFTARSVISPDVNLGTHEIGVPLHFAKTLTYAQPVTPWNAAELRAAVVNGAHVHPGATMVQEASGALVDLSKRTAAQRVAIAKRLLAADGEAGVRASCKKVWRHLVSGDVLLVNRQPTLHKPGIMAHVARVLRNEKVIRMHYANCNTYNADFDGDEMNLHMCQNELARAEAYHIAATEFQYTAPTNGKPLRGLIQDHVVMGVLLTKRDTFLTKAEYMQVLYLAGLQLDHLSSVRTLPPALLKPQRLWTGKQVISTLLLHLHRDACKLNMQASSKTPASAWGKKTDKDHPAVKGEADVLVLHGELLCGVLDKSAFGASEFGLVHSVNELLGAEPTGRLLTQLGRLLTGFQQMHGFTCGIADLLLSPRADEERAALLSKSEGLGAKAVSAALALPAGGEAPPPAKLREALRDSLLQQAADGIDGVAALDGEIKSILMPHASEVSSTCLPHGQAVPFPHNQFALMTSTGAKGSVVNFSQISAMLGQQELEGRRVPLSPSGCTAPCFAPFDLGARAGGYITDRFLTGVRPPEFYFHCMAGREGLVDTAVKTSRSGYLQRCLIKHLEPLVVAYDGSVRSTADNSVLQLVSGEDLLDPTCIKFLSSPSFYAMNADAFLRKWRYEREGGDELKENRRRAFERFKTRQSREEQLPPQAGFRLGETSVKFVEQVEQSLVASGDFFSGRAGIDAKRWREVMLRKYQSSVRQPGESVGLLAAQSVGEPSTQMTLNTFHHAGRGEANVTLGIPRMREIIMVASQQPSTPVMTLPLHEHLDADAAAAAAVSLANKLTRVSLSHLVRHVRAEERMARSKHAAGSSQLLRCTRVALQVALHSGVTAGEVLRCFEAELLVLLKVKMRRHARAASVRRAGSILQRRSARAEAAAVEEEEGEATGRDTRAADDEAAPEEEMDDDGAAKDDRRKHHSETVYEEPDPEDLATLKHGRSVAAATDAPSDGEADDENEEAPAADDEALRADLEEQRASVLNQHVVGFGHKIKSNNLLELWIECELPLSAPRILYVPLFEEMVKEVCVKATPGIQSATALPPNKESKSPVVQTAGVNFEVLADLEDVVDLRRVKSNHIHAILKFYGVEAARASIVSEIKSVFGVYGISVDPRHLGLIADYMTHEGGYKALNRHGMASEPSPLLKMTFETTMSFLTDSALTADIDRLTTPSASIILGRPPLCGTGAFELRAQLPCVTTSKK</sequence>
<feature type="domain" description="RNA polymerase N-terminal" evidence="13">
    <location>
        <begin position="284"/>
        <end position="600"/>
    </location>
</feature>
<evidence type="ECO:0000256" key="5">
    <source>
        <dbReference type="ARBA" id="ARBA00022695"/>
    </source>
</evidence>
<feature type="compositionally biased region" description="Acidic residues" evidence="12">
    <location>
        <begin position="1290"/>
        <end position="1301"/>
    </location>
</feature>
<dbReference type="EC" id="2.7.7.6" evidence="11"/>
<comment type="similarity">
    <text evidence="2 11">Belongs to the RNA polymerase beta' chain family.</text>
</comment>
<evidence type="ECO:0000256" key="2">
    <source>
        <dbReference type="ARBA" id="ARBA00006460"/>
    </source>
</evidence>
<evidence type="ECO:0000313" key="14">
    <source>
        <dbReference type="EMBL" id="KAL1495620.1"/>
    </source>
</evidence>
<dbReference type="GO" id="GO:0006351">
    <property type="term" value="P:DNA-templated transcription"/>
    <property type="evidence" value="ECO:0007669"/>
    <property type="project" value="InterPro"/>
</dbReference>
<dbReference type="Gene3D" id="2.40.40.20">
    <property type="match status" value="1"/>
</dbReference>
<feature type="compositionally biased region" description="Acidic residues" evidence="12">
    <location>
        <begin position="1342"/>
        <end position="1358"/>
    </location>
</feature>
<dbReference type="Pfam" id="PF05000">
    <property type="entry name" value="RNA_pol_Rpb1_4"/>
    <property type="match status" value="1"/>
</dbReference>
<gene>
    <name evidence="14" type="ORF">AB1Y20_016488</name>
</gene>
<comment type="catalytic activity">
    <reaction evidence="11">
        <text>RNA(n) + a ribonucleoside 5'-triphosphate = RNA(n+1) + diphosphate</text>
        <dbReference type="Rhea" id="RHEA:21248"/>
        <dbReference type="Rhea" id="RHEA-COMP:14527"/>
        <dbReference type="Rhea" id="RHEA-COMP:17342"/>
        <dbReference type="ChEBI" id="CHEBI:33019"/>
        <dbReference type="ChEBI" id="CHEBI:61557"/>
        <dbReference type="ChEBI" id="CHEBI:140395"/>
        <dbReference type="EC" id="2.7.7.6"/>
    </reaction>
</comment>
<dbReference type="EMBL" id="JBGBPQ010000031">
    <property type="protein sequence ID" value="KAL1495620.1"/>
    <property type="molecule type" value="Genomic_DNA"/>
</dbReference>
<dbReference type="Gene3D" id="4.10.860.120">
    <property type="entry name" value="RNA polymerase II, clamp domain"/>
    <property type="match status" value="1"/>
</dbReference>
<dbReference type="GO" id="GO:0003677">
    <property type="term" value="F:DNA binding"/>
    <property type="evidence" value="ECO:0007669"/>
    <property type="project" value="InterPro"/>
</dbReference>